<comment type="caution">
    <text evidence="1">The sequence shown here is derived from an EMBL/GenBank/DDBJ whole genome shotgun (WGS) entry which is preliminary data.</text>
</comment>
<proteinExistence type="predicted"/>
<keyword evidence="2" id="KW-1185">Reference proteome</keyword>
<gene>
    <name evidence="1" type="ORF">ACHKAR_14685</name>
</gene>
<dbReference type="EMBL" id="JBIPKE010000018">
    <property type="protein sequence ID" value="MFH6984699.1"/>
    <property type="molecule type" value="Genomic_DNA"/>
</dbReference>
<protein>
    <submittedName>
        <fullName evidence="1">Uncharacterized protein</fullName>
    </submittedName>
</protein>
<evidence type="ECO:0000313" key="2">
    <source>
        <dbReference type="Proteomes" id="UP001610063"/>
    </source>
</evidence>
<organism evidence="1 2">
    <name type="scientific">Marinoscillum luteum</name>
    <dbReference type="NCBI Taxonomy" id="861051"/>
    <lineage>
        <taxon>Bacteria</taxon>
        <taxon>Pseudomonadati</taxon>
        <taxon>Bacteroidota</taxon>
        <taxon>Cytophagia</taxon>
        <taxon>Cytophagales</taxon>
        <taxon>Reichenbachiellaceae</taxon>
        <taxon>Marinoscillum</taxon>
    </lineage>
</organism>
<accession>A0ABW7ND79</accession>
<name>A0ABW7ND79_9BACT</name>
<dbReference type="RefSeq" id="WP_395418113.1">
    <property type="nucleotide sequence ID" value="NZ_JBIPKE010000018.1"/>
</dbReference>
<dbReference type="Proteomes" id="UP001610063">
    <property type="component" value="Unassembled WGS sequence"/>
</dbReference>
<evidence type="ECO:0000313" key="1">
    <source>
        <dbReference type="EMBL" id="MFH6984699.1"/>
    </source>
</evidence>
<reference evidence="1 2" key="1">
    <citation type="journal article" date="2013" name="Int. J. Syst. Evol. Microbiol.">
        <title>Marinoscillum luteum sp. nov., isolated from marine sediment.</title>
        <authorList>
            <person name="Cha I.T."/>
            <person name="Park S.J."/>
            <person name="Kim S.J."/>
            <person name="Kim J.G."/>
            <person name="Jung M.Y."/>
            <person name="Shin K.S."/>
            <person name="Kwon K.K."/>
            <person name="Yang S.H."/>
            <person name="Seo Y.S."/>
            <person name="Rhee S.K."/>
        </authorList>
    </citation>
    <scope>NUCLEOTIDE SEQUENCE [LARGE SCALE GENOMIC DNA]</scope>
    <source>
        <strain evidence="1 2">KCTC 23939</strain>
    </source>
</reference>
<sequence>MVFTEIDKKTMQILCTLAKLAGPAGEKRDAIVNIGQFLGVPKDDTLELLEEWEEYDIMHLASEEEKRHFVNYCFSYMNKDYHPKKSEREFYQQVVNNLGLTARFDN</sequence>